<reference evidence="2" key="2">
    <citation type="submission" date="2021-10" db="EMBL/GenBank/DDBJ databases">
        <title>Phylogenomics reveals ancestral predisposition of the termite-cultivated fungus Termitomyces towards a domesticated lifestyle.</title>
        <authorList>
            <person name="Auxier B."/>
            <person name="Grum-Grzhimaylo A."/>
            <person name="Cardenas M.E."/>
            <person name="Lodge J.D."/>
            <person name="Laessoe T."/>
            <person name="Pedersen O."/>
            <person name="Smith M.E."/>
            <person name="Kuyper T.W."/>
            <person name="Franco-Molano E.A."/>
            <person name="Baroni T.J."/>
            <person name="Aanen D.K."/>
        </authorList>
    </citation>
    <scope>NUCLEOTIDE SEQUENCE</scope>
    <source>
        <strain evidence="2">D49</strain>
    </source>
</reference>
<gene>
    <name evidence="2" type="ORF">H0H81_010245</name>
</gene>
<name>A0A9P7GI35_9AGAR</name>
<evidence type="ECO:0000313" key="2">
    <source>
        <dbReference type="EMBL" id="KAG5651009.1"/>
    </source>
</evidence>
<feature type="region of interest" description="Disordered" evidence="1">
    <location>
        <begin position="1"/>
        <end position="27"/>
    </location>
</feature>
<evidence type="ECO:0000313" key="3">
    <source>
        <dbReference type="Proteomes" id="UP000717328"/>
    </source>
</evidence>
<comment type="caution">
    <text evidence="2">The sequence shown here is derived from an EMBL/GenBank/DDBJ whole genome shotgun (WGS) entry which is preliminary data.</text>
</comment>
<dbReference type="Proteomes" id="UP000717328">
    <property type="component" value="Unassembled WGS sequence"/>
</dbReference>
<protein>
    <submittedName>
        <fullName evidence="2">Uncharacterized protein</fullName>
    </submittedName>
</protein>
<dbReference type="SUPFAM" id="SSF82199">
    <property type="entry name" value="SET domain"/>
    <property type="match status" value="1"/>
</dbReference>
<sequence length="272" mass="29933">MRRSTRLVGREGQTIPDTPSYPDGPPASDYERFIAKLNLESFPSDIYARVDDVVVYSMFTAKKNLTYSRRLLLQPALNDAGSSNRISSTPGLLRSTPQFTNGHASTLYRIQKDIITQEKRTSQEAIGEAVSQIMSSMPDIFKPTDQPTLLHILYSDDSPVVIDKVSFDGGKSVCGGLKAKRVIPSFTAILSTCGSMSNDVLVVDEQSVSAIEGPDNQYPGKRLVLGPFRFGNHDCDPNCQVGRFFDSTPCALSNFPVLMDSKNSCMRYLDPS</sequence>
<keyword evidence="3" id="KW-1185">Reference proteome</keyword>
<dbReference type="EMBL" id="JABCKI010000318">
    <property type="protein sequence ID" value="KAG5651009.1"/>
    <property type="molecule type" value="Genomic_DNA"/>
</dbReference>
<organism evidence="2 3">
    <name type="scientific">Sphagnurus paluster</name>
    <dbReference type="NCBI Taxonomy" id="117069"/>
    <lineage>
        <taxon>Eukaryota</taxon>
        <taxon>Fungi</taxon>
        <taxon>Dikarya</taxon>
        <taxon>Basidiomycota</taxon>
        <taxon>Agaricomycotina</taxon>
        <taxon>Agaricomycetes</taxon>
        <taxon>Agaricomycetidae</taxon>
        <taxon>Agaricales</taxon>
        <taxon>Tricholomatineae</taxon>
        <taxon>Lyophyllaceae</taxon>
        <taxon>Sphagnurus</taxon>
    </lineage>
</organism>
<evidence type="ECO:0000256" key="1">
    <source>
        <dbReference type="SAM" id="MobiDB-lite"/>
    </source>
</evidence>
<accession>A0A9P7GI35</accession>
<dbReference type="OrthoDB" id="3265353at2759"/>
<proteinExistence type="predicted"/>
<dbReference type="InterPro" id="IPR046341">
    <property type="entry name" value="SET_dom_sf"/>
</dbReference>
<reference evidence="2" key="1">
    <citation type="submission" date="2021-02" db="EMBL/GenBank/DDBJ databases">
        <authorList>
            <person name="Nieuwenhuis M."/>
            <person name="Van De Peppel L.J.J."/>
        </authorList>
    </citation>
    <scope>NUCLEOTIDE SEQUENCE</scope>
    <source>
        <strain evidence="2">D49</strain>
    </source>
</reference>
<dbReference type="AlphaFoldDB" id="A0A9P7GI35"/>